<keyword evidence="1" id="KW-0472">Membrane</keyword>
<keyword evidence="1" id="KW-1133">Transmembrane helix</keyword>
<accession>A0ABT2LGX0</accession>
<feature type="transmembrane region" description="Helical" evidence="1">
    <location>
        <begin position="184"/>
        <end position="202"/>
    </location>
</feature>
<dbReference type="PANTHER" id="PTHR31303">
    <property type="entry name" value="CTP-DEPENDENT DIACYLGLYCEROL KINASE 1"/>
    <property type="match status" value="1"/>
</dbReference>
<feature type="transmembrane region" description="Helical" evidence="1">
    <location>
        <begin position="332"/>
        <end position="349"/>
    </location>
</feature>
<dbReference type="Proteomes" id="UP001320831">
    <property type="component" value="Unassembled WGS sequence"/>
</dbReference>
<protein>
    <recommendedName>
        <fullName evidence="4">Phytol kinase</fullName>
    </recommendedName>
</protein>
<feature type="transmembrane region" description="Helical" evidence="1">
    <location>
        <begin position="307"/>
        <end position="326"/>
    </location>
</feature>
<evidence type="ECO:0000313" key="3">
    <source>
        <dbReference type="Proteomes" id="UP001320831"/>
    </source>
</evidence>
<feature type="transmembrane region" description="Helical" evidence="1">
    <location>
        <begin position="354"/>
        <end position="372"/>
    </location>
</feature>
<reference evidence="2 3" key="1">
    <citation type="submission" date="2022-09" db="EMBL/GenBank/DDBJ databases">
        <title>Chelativorans salina sp. nov., a novel slightly halophilic bacterium isolated from a saline lake sediment enrichment.</title>
        <authorList>
            <person name="Gao L."/>
            <person name="Fang B.-Z."/>
            <person name="Li W.-J."/>
        </authorList>
    </citation>
    <scope>NUCLEOTIDE SEQUENCE [LARGE SCALE GENOMIC DNA]</scope>
    <source>
        <strain evidence="2 3">EGI FJ00035</strain>
    </source>
</reference>
<feature type="transmembrane region" description="Helical" evidence="1">
    <location>
        <begin position="48"/>
        <end position="77"/>
    </location>
</feature>
<name>A0ABT2LGX0_9HYPH</name>
<evidence type="ECO:0000256" key="1">
    <source>
        <dbReference type="SAM" id="Phobius"/>
    </source>
</evidence>
<feature type="transmembrane region" description="Helical" evidence="1">
    <location>
        <begin position="262"/>
        <end position="287"/>
    </location>
</feature>
<dbReference type="RefSeq" id="WP_260899987.1">
    <property type="nucleotide sequence ID" value="NZ_JAOCZP010000001.1"/>
</dbReference>
<feature type="transmembrane region" description="Helical" evidence="1">
    <location>
        <begin position="230"/>
        <end position="250"/>
    </location>
</feature>
<keyword evidence="1" id="KW-0812">Transmembrane</keyword>
<gene>
    <name evidence="2" type="ORF">N5A92_01165</name>
</gene>
<proteinExistence type="predicted"/>
<evidence type="ECO:0000313" key="2">
    <source>
        <dbReference type="EMBL" id="MCT7373658.1"/>
    </source>
</evidence>
<evidence type="ECO:0008006" key="4">
    <source>
        <dbReference type="Google" id="ProtNLM"/>
    </source>
</evidence>
<comment type="caution">
    <text evidence="2">The sequence shown here is derived from an EMBL/GenBank/DDBJ whole genome shotgun (WGS) entry which is preliminary data.</text>
</comment>
<dbReference type="PANTHER" id="PTHR31303:SF1">
    <property type="entry name" value="CTP-DEPENDENT DIACYLGLYCEROL KINASE 1"/>
    <property type="match status" value="1"/>
</dbReference>
<keyword evidence="3" id="KW-1185">Reference proteome</keyword>
<sequence>MIIAQQLGLIVLSLMLLLAIMTAVKWLARHFEWSAELQRKSVHVATGIYALTLPWLFTSRWPVLAIAGSAAVVLLILRMPGLARSGLGSTLHSVERHSYGDILLALAVGIVFFFSHGNPVLYVLPIAVVTLSDAAAAMTGVRYGSRFLSVETGTKSLEGSAMFFLVTWIVAMILLLLMTDISRANVVLLSLVIAAFGTLVEADSWHGFDNLFLPVGLHLFLSSHLETPPLPLLGLTLFFLATLVVALSLAPRVGLSSHAARAYTIAIFMICAVTEVHNAALPVLVILAHLAARHVRPCKSHYPDLDVLALVVVVAVFWLFLGRYAGHDAINMYNLSFAGAALVFVALAAGRRLALTAVGAAVLLAVTILVAGRNVEAIQWHGSLWPWIVASFVLCMVIPVLRPQLLDRYRGPRTLALALPVPVTFFMAKALIL</sequence>
<feature type="transmembrane region" description="Helical" evidence="1">
    <location>
        <begin position="161"/>
        <end position="178"/>
    </location>
</feature>
<feature type="transmembrane region" description="Helical" evidence="1">
    <location>
        <begin position="7"/>
        <end position="28"/>
    </location>
</feature>
<feature type="transmembrane region" description="Helical" evidence="1">
    <location>
        <begin position="121"/>
        <end position="141"/>
    </location>
</feature>
<dbReference type="EMBL" id="JAOCZP010000001">
    <property type="protein sequence ID" value="MCT7373658.1"/>
    <property type="molecule type" value="Genomic_DNA"/>
</dbReference>
<organism evidence="2 3">
    <name type="scientific">Chelativorans salis</name>
    <dbReference type="NCBI Taxonomy" id="2978478"/>
    <lineage>
        <taxon>Bacteria</taxon>
        <taxon>Pseudomonadati</taxon>
        <taxon>Pseudomonadota</taxon>
        <taxon>Alphaproteobacteria</taxon>
        <taxon>Hyphomicrobiales</taxon>
        <taxon>Phyllobacteriaceae</taxon>
        <taxon>Chelativorans</taxon>
    </lineage>
</organism>
<feature type="transmembrane region" description="Helical" evidence="1">
    <location>
        <begin position="384"/>
        <end position="402"/>
    </location>
</feature>
<feature type="transmembrane region" description="Helical" evidence="1">
    <location>
        <begin position="98"/>
        <end position="115"/>
    </location>
</feature>
<dbReference type="InterPro" id="IPR037997">
    <property type="entry name" value="Dgk1-like"/>
</dbReference>